<accession>A0A1H3CQX1</accession>
<evidence type="ECO:0000313" key="2">
    <source>
        <dbReference type="Proteomes" id="UP000182944"/>
    </source>
</evidence>
<gene>
    <name evidence="1" type="ORF">SAMN05444276_10960</name>
</gene>
<keyword evidence="2" id="KW-1185">Reference proteome</keyword>
<sequence length="285" mass="30981">MALEHSPRPGKALMEAGLIVRRGSAMSIVAEDDLDDTPTSVICHPTTGELGHLGNVVWQEEQASARRRVYALDMVAAARRVFARLDCSLGDNPVPYLDGAVLDFGTARLPKRNARVGIWVARGLTTPAVFAEFRKLVARRPADGLRVVLVLDLPDRDRFQFIRGHELVAVADVVDLEDGLAVAPEALSARLLKGPSDTGPVWVSGDGGVLIVHGRWHEFTGGKQKVAVAMLAEAWLSGDPVLPVARILEEAECGRSVKRLRDLFSGHPTWHEVIRESGSSAWLEV</sequence>
<dbReference type="OrthoDB" id="7374570at2"/>
<dbReference type="Proteomes" id="UP000182944">
    <property type="component" value="Unassembled WGS sequence"/>
</dbReference>
<evidence type="ECO:0000313" key="1">
    <source>
        <dbReference type="EMBL" id="SDX56440.1"/>
    </source>
</evidence>
<dbReference type="AlphaFoldDB" id="A0A1H3CQX1"/>
<protein>
    <submittedName>
        <fullName evidence="1">Uncharacterized protein</fullName>
    </submittedName>
</protein>
<name>A0A1H3CQX1_9RHOB</name>
<reference evidence="2" key="1">
    <citation type="submission" date="2016-10" db="EMBL/GenBank/DDBJ databases">
        <authorList>
            <person name="Varghese N."/>
            <person name="Submissions S."/>
        </authorList>
    </citation>
    <scope>NUCLEOTIDE SEQUENCE [LARGE SCALE GENOMIC DNA]</scope>
    <source>
        <strain evidence="2">DSM 29303</strain>
    </source>
</reference>
<dbReference type="STRING" id="1545044.SAMN05444276_10960"/>
<dbReference type="EMBL" id="FNNA01000009">
    <property type="protein sequence ID" value="SDX56440.1"/>
    <property type="molecule type" value="Genomic_DNA"/>
</dbReference>
<organism evidence="1 2">
    <name type="scientific">Paracoccus sanguinis</name>
    <dbReference type="NCBI Taxonomy" id="1545044"/>
    <lineage>
        <taxon>Bacteria</taxon>
        <taxon>Pseudomonadati</taxon>
        <taxon>Pseudomonadota</taxon>
        <taxon>Alphaproteobacteria</taxon>
        <taxon>Rhodobacterales</taxon>
        <taxon>Paracoccaceae</taxon>
        <taxon>Paracoccus</taxon>
    </lineage>
</organism>
<proteinExistence type="predicted"/>